<evidence type="ECO:0000313" key="3">
    <source>
        <dbReference type="Proteomes" id="UP000198598"/>
    </source>
</evidence>
<dbReference type="OrthoDB" id="678766at2"/>
<dbReference type="Gene3D" id="3.40.1260.10">
    <property type="entry name" value="DsrEFH-like"/>
    <property type="match status" value="1"/>
</dbReference>
<organism evidence="2 3">
    <name type="scientific">Spirosoma endophyticum</name>
    <dbReference type="NCBI Taxonomy" id="662367"/>
    <lineage>
        <taxon>Bacteria</taxon>
        <taxon>Pseudomonadati</taxon>
        <taxon>Bacteroidota</taxon>
        <taxon>Cytophagia</taxon>
        <taxon>Cytophagales</taxon>
        <taxon>Cytophagaceae</taxon>
        <taxon>Spirosoma</taxon>
    </lineage>
</organism>
<dbReference type="InterPro" id="IPR027396">
    <property type="entry name" value="DsrEFH-like"/>
</dbReference>
<name>A0A1I1T556_9BACT</name>
<dbReference type="SUPFAM" id="SSF75169">
    <property type="entry name" value="DsrEFH-like"/>
    <property type="match status" value="1"/>
</dbReference>
<dbReference type="EMBL" id="FOLQ01000005">
    <property type="protein sequence ID" value="SFD53766.1"/>
    <property type="molecule type" value="Genomic_DNA"/>
</dbReference>
<evidence type="ECO:0000313" key="2">
    <source>
        <dbReference type="EMBL" id="SFD53766.1"/>
    </source>
</evidence>
<dbReference type="PANTHER" id="PTHR37691">
    <property type="entry name" value="BLR3518 PROTEIN"/>
    <property type="match status" value="1"/>
</dbReference>
<dbReference type="Proteomes" id="UP000198598">
    <property type="component" value="Unassembled WGS sequence"/>
</dbReference>
<gene>
    <name evidence="2" type="ORF">SAMN05216167_105350</name>
</gene>
<feature type="chain" id="PRO_5011441078" evidence="1">
    <location>
        <begin position="22"/>
        <end position="152"/>
    </location>
</feature>
<feature type="signal peptide" evidence="1">
    <location>
        <begin position="1"/>
        <end position="21"/>
    </location>
</feature>
<proteinExistence type="predicted"/>
<reference evidence="2 3" key="1">
    <citation type="submission" date="2016-10" db="EMBL/GenBank/DDBJ databases">
        <authorList>
            <person name="de Groot N.N."/>
        </authorList>
    </citation>
    <scope>NUCLEOTIDE SEQUENCE [LARGE SCALE GENOMIC DNA]</scope>
    <source>
        <strain evidence="2 3">DSM 26130</strain>
    </source>
</reference>
<evidence type="ECO:0000256" key="1">
    <source>
        <dbReference type="SAM" id="SignalP"/>
    </source>
</evidence>
<sequence>MKKITYLFVLAFLSFVGSTMGQTNDASAFHGAQPTKERYKAVYQLNTADTNVIRHALANIQNALNDPRLKGKLDVELVVYSGAVAVYKKDKPYFEKEVTSLQKQGVIMAMCENTMRIRKINRDELFPVVSYVPTANGELIIREQEGWAIIRP</sequence>
<dbReference type="Pfam" id="PF02635">
    <property type="entry name" value="DsrE"/>
    <property type="match status" value="1"/>
</dbReference>
<dbReference type="AlphaFoldDB" id="A0A1I1T556"/>
<dbReference type="PANTHER" id="PTHR37691:SF1">
    <property type="entry name" value="BLR3518 PROTEIN"/>
    <property type="match status" value="1"/>
</dbReference>
<keyword evidence="1" id="KW-0732">Signal</keyword>
<dbReference type="RefSeq" id="WP_093827880.1">
    <property type="nucleotide sequence ID" value="NZ_FOLQ01000005.1"/>
</dbReference>
<accession>A0A1I1T556</accession>
<dbReference type="InterPro" id="IPR003787">
    <property type="entry name" value="Sulphur_relay_DsrE/F-like"/>
</dbReference>
<keyword evidence="3" id="KW-1185">Reference proteome</keyword>
<dbReference type="STRING" id="662367.SAMN05216167_105350"/>
<protein>
    <submittedName>
        <fullName evidence="2">Uncharacterized protein</fullName>
    </submittedName>
</protein>